<dbReference type="EnsemblProtists" id="PYU1_T012483">
    <property type="protein sequence ID" value="PYU1_T012483"/>
    <property type="gene ID" value="PYU1_G012457"/>
</dbReference>
<dbReference type="HOGENOM" id="CLU_108270_0_1_1"/>
<organism evidence="1 2">
    <name type="scientific">Globisporangium ultimum (strain ATCC 200006 / CBS 805.95 / DAOM BR144)</name>
    <name type="common">Pythium ultimum</name>
    <dbReference type="NCBI Taxonomy" id="431595"/>
    <lineage>
        <taxon>Eukaryota</taxon>
        <taxon>Sar</taxon>
        <taxon>Stramenopiles</taxon>
        <taxon>Oomycota</taxon>
        <taxon>Peronosporomycetes</taxon>
        <taxon>Pythiales</taxon>
        <taxon>Pythiaceae</taxon>
        <taxon>Globisporangium</taxon>
    </lineage>
</organism>
<protein>
    <submittedName>
        <fullName evidence="1">Uncharacterized protein</fullName>
    </submittedName>
</protein>
<reference evidence="2" key="1">
    <citation type="journal article" date="2010" name="Genome Biol.">
        <title>Genome sequence of the necrotrophic plant pathogen Pythium ultimum reveals original pathogenicity mechanisms and effector repertoire.</title>
        <authorList>
            <person name="Levesque C.A."/>
            <person name="Brouwer H."/>
            <person name="Cano L."/>
            <person name="Hamilton J.P."/>
            <person name="Holt C."/>
            <person name="Huitema E."/>
            <person name="Raffaele S."/>
            <person name="Robideau G.P."/>
            <person name="Thines M."/>
            <person name="Win J."/>
            <person name="Zerillo M.M."/>
            <person name="Beakes G.W."/>
            <person name="Boore J.L."/>
            <person name="Busam D."/>
            <person name="Dumas B."/>
            <person name="Ferriera S."/>
            <person name="Fuerstenberg S.I."/>
            <person name="Gachon C.M."/>
            <person name="Gaulin E."/>
            <person name="Govers F."/>
            <person name="Grenville-Briggs L."/>
            <person name="Horner N."/>
            <person name="Hostetler J."/>
            <person name="Jiang R.H."/>
            <person name="Johnson J."/>
            <person name="Krajaejun T."/>
            <person name="Lin H."/>
            <person name="Meijer H.J."/>
            <person name="Moore B."/>
            <person name="Morris P."/>
            <person name="Phuntmart V."/>
            <person name="Puiu D."/>
            <person name="Shetty J."/>
            <person name="Stajich J.E."/>
            <person name="Tripathy S."/>
            <person name="Wawra S."/>
            <person name="van West P."/>
            <person name="Whitty B.R."/>
            <person name="Coutinho P.M."/>
            <person name="Henrissat B."/>
            <person name="Martin F."/>
            <person name="Thomas P.D."/>
            <person name="Tyler B.M."/>
            <person name="De Vries R.P."/>
            <person name="Kamoun S."/>
            <person name="Yandell M."/>
            <person name="Tisserat N."/>
            <person name="Buell C.R."/>
        </authorList>
    </citation>
    <scope>NUCLEOTIDE SEQUENCE</scope>
    <source>
        <strain evidence="2">DAOM:BR144</strain>
    </source>
</reference>
<dbReference type="InParanoid" id="K3X5I4"/>
<dbReference type="EMBL" id="GL376610">
    <property type="status" value="NOT_ANNOTATED_CDS"/>
    <property type="molecule type" value="Genomic_DNA"/>
</dbReference>
<dbReference type="AlphaFoldDB" id="K3X5I4"/>
<evidence type="ECO:0000313" key="2">
    <source>
        <dbReference type="Proteomes" id="UP000019132"/>
    </source>
</evidence>
<reference evidence="1" key="3">
    <citation type="submission" date="2015-02" db="UniProtKB">
        <authorList>
            <consortium name="EnsemblProtists"/>
        </authorList>
    </citation>
    <scope>IDENTIFICATION</scope>
    <source>
        <strain evidence="1">DAOM BR144</strain>
    </source>
</reference>
<dbReference type="VEuPathDB" id="FungiDB:PYU1_G012457"/>
<evidence type="ECO:0000313" key="1">
    <source>
        <dbReference type="EnsemblProtists" id="PYU1_T012483"/>
    </source>
</evidence>
<proteinExistence type="predicted"/>
<keyword evidence="2" id="KW-1185">Reference proteome</keyword>
<reference evidence="2" key="2">
    <citation type="submission" date="2010-04" db="EMBL/GenBank/DDBJ databases">
        <authorList>
            <person name="Buell R."/>
            <person name="Hamilton J."/>
            <person name="Hostetler J."/>
        </authorList>
    </citation>
    <scope>NUCLEOTIDE SEQUENCE [LARGE SCALE GENOMIC DNA]</scope>
    <source>
        <strain evidence="2">DAOM:BR144</strain>
    </source>
</reference>
<dbReference type="eggNOG" id="ENOG502RW9V">
    <property type="taxonomic scope" value="Eukaryota"/>
</dbReference>
<sequence>MSDLQLQKSLDAFLVPGMMNLNVLDAFDVIGNLCHEMRESEILCRRLVTRLSFLRERALQLEHAKKVPAFADVLGHAIAFLKKYTPKKLLQRIALNRNILQGGN</sequence>
<name>K3X5I4_GLOUD</name>
<accession>K3X5I4</accession>
<dbReference type="Proteomes" id="UP000019132">
    <property type="component" value="Unassembled WGS sequence"/>
</dbReference>